<dbReference type="InterPro" id="IPR000863">
    <property type="entry name" value="Sulfotransferase_dom"/>
</dbReference>
<dbReference type="InterPro" id="IPR027417">
    <property type="entry name" value="P-loop_NTPase"/>
</dbReference>
<evidence type="ECO:0000313" key="5">
    <source>
        <dbReference type="EMBL" id="DAD48164.1"/>
    </source>
</evidence>
<name>A0A822ZQB0_NELNU</name>
<comment type="caution">
    <text evidence="5">The sequence shown here is derived from an EMBL/GenBank/DDBJ whole genome shotgun (WGS) entry which is preliminary data.</text>
</comment>
<accession>A0A822ZQB0</accession>
<feature type="domain" description="Sulfotransferase" evidence="4">
    <location>
        <begin position="76"/>
        <end position="312"/>
    </location>
</feature>
<proteinExistence type="inferred from homology"/>
<evidence type="ECO:0000259" key="4">
    <source>
        <dbReference type="Pfam" id="PF00685"/>
    </source>
</evidence>
<evidence type="ECO:0000313" key="6">
    <source>
        <dbReference type="Proteomes" id="UP000607653"/>
    </source>
</evidence>
<evidence type="ECO:0000256" key="2">
    <source>
        <dbReference type="ARBA" id="ARBA00022679"/>
    </source>
</evidence>
<dbReference type="EC" id="2.8.2.-" evidence="3"/>
<reference evidence="5 6" key="1">
    <citation type="journal article" date="2020" name="Mol. Biol. Evol.">
        <title>Distinct Expression and Methylation Patterns for Genes with Different Fates following a Single Whole-Genome Duplication in Flowering Plants.</title>
        <authorList>
            <person name="Shi T."/>
            <person name="Rahmani R.S."/>
            <person name="Gugger P.F."/>
            <person name="Wang M."/>
            <person name="Li H."/>
            <person name="Zhang Y."/>
            <person name="Li Z."/>
            <person name="Wang Q."/>
            <person name="Van de Peer Y."/>
            <person name="Marchal K."/>
            <person name="Chen J."/>
        </authorList>
    </citation>
    <scope>NUCLEOTIDE SEQUENCE [LARGE SCALE GENOMIC DNA]</scope>
    <source>
        <tissue evidence="5">Leaf</tissue>
    </source>
</reference>
<dbReference type="SUPFAM" id="SSF52540">
    <property type="entry name" value="P-loop containing nucleoside triphosphate hydrolases"/>
    <property type="match status" value="1"/>
</dbReference>
<dbReference type="EMBL" id="DUZY01000008">
    <property type="protein sequence ID" value="DAD48164.1"/>
    <property type="molecule type" value="Genomic_DNA"/>
</dbReference>
<dbReference type="PANTHER" id="PTHR11783">
    <property type="entry name" value="SULFOTRANSFERASE SULT"/>
    <property type="match status" value="1"/>
</dbReference>
<organism evidence="5 6">
    <name type="scientific">Nelumbo nucifera</name>
    <name type="common">Sacred lotus</name>
    <dbReference type="NCBI Taxonomy" id="4432"/>
    <lineage>
        <taxon>Eukaryota</taxon>
        <taxon>Viridiplantae</taxon>
        <taxon>Streptophyta</taxon>
        <taxon>Embryophyta</taxon>
        <taxon>Tracheophyta</taxon>
        <taxon>Spermatophyta</taxon>
        <taxon>Magnoliopsida</taxon>
        <taxon>Proteales</taxon>
        <taxon>Nelumbonaceae</taxon>
        <taxon>Nelumbo</taxon>
    </lineage>
</organism>
<evidence type="ECO:0000256" key="3">
    <source>
        <dbReference type="RuleBase" id="RU361155"/>
    </source>
</evidence>
<dbReference type="AlphaFoldDB" id="A0A822ZQB0"/>
<dbReference type="Gene3D" id="3.40.50.300">
    <property type="entry name" value="P-loop containing nucleotide triphosphate hydrolases"/>
    <property type="match status" value="1"/>
</dbReference>
<comment type="similarity">
    <text evidence="1 3">Belongs to the sulfotransferase 1 family.</text>
</comment>
<gene>
    <name evidence="5" type="ORF">HUJ06_018101</name>
</gene>
<dbReference type="Pfam" id="PF00685">
    <property type="entry name" value="Sulfotransfer_1"/>
    <property type="match status" value="1"/>
</dbReference>
<sequence length="312" mass="35914">MEFTPPSRKCFPTKSKEEEEEDERIYQKYMDLISTLPTERGCTSDHITLYQGFWHLPTSSLLGVMAVQQHFKARSTNILLASTPKSGTTWMNALIFSIVNPLYDFSTHPLLTHNSHECVPMLEISIYKTSQIANPDVLPSPRLFSTHIPYSSLPKSTIDSNCRIVYICRNPKDVFVSFWHFADVIQIKLNKDQPVISLEETFQMFCKGASPWGPYWDHVLGYWKASLEWPKRILFLKYEVLRSNTSVCLKKLAQHLEYPFSLEEEKQGVVEKILELCSFENLSNLEVNKSSDKELVPGVKFSAFFRKGQVGD</sequence>
<dbReference type="Proteomes" id="UP000607653">
    <property type="component" value="Unassembled WGS sequence"/>
</dbReference>
<evidence type="ECO:0000256" key="1">
    <source>
        <dbReference type="ARBA" id="ARBA00005771"/>
    </source>
</evidence>
<dbReference type="GO" id="GO:0008146">
    <property type="term" value="F:sulfotransferase activity"/>
    <property type="evidence" value="ECO:0007669"/>
    <property type="project" value="InterPro"/>
</dbReference>
<protein>
    <recommendedName>
        <fullName evidence="3">Sulfotransferase</fullName>
        <ecNumber evidence="3">2.8.2.-</ecNumber>
    </recommendedName>
</protein>
<keyword evidence="6" id="KW-1185">Reference proteome</keyword>
<keyword evidence="2 3" id="KW-0808">Transferase</keyword>